<dbReference type="EMBL" id="CP157199">
    <property type="protein sequence ID" value="XBG61690.1"/>
    <property type="molecule type" value="Genomic_DNA"/>
</dbReference>
<proteinExistence type="predicted"/>
<accession>A0AAU7BTQ5</accession>
<dbReference type="Pfam" id="PF14121">
    <property type="entry name" value="Porin_10"/>
    <property type="match status" value="1"/>
</dbReference>
<dbReference type="AlphaFoldDB" id="A0AAU7BTQ5"/>
<sequence length="655" mass="75876">MNRIVLLLFSFFMVGVLTAQVKPPIKQAEGAGRFSIQENDSLSRDNSKRIRKNENATIDLYKIISKEHDTTFVDTTLTIYKEYKFNYLRRDNFTVLPFSNIGQTYNTLSYDFENNSLIPVFGARARHFNFIEVEDVNYYYVPTPLTELMFKTAFEQGQLLDAFFTVNTTPQFNFSIAYKGLRSLGKYQHVLTSTGNFRFTTNYKTKNGRYNVRAHSVIQDLMNEENGGILDKDLKEFESGNPRFIDRSVFDPAFEDAESVLKGKRFHLDHYYNLIQQKDSSSQNTLSLGNLVSYESKYYQYEQTSPYTDYFGDSFPSSNLNDKTTLENVYVEANTRYRSNTLGELKFNLGYSQYNYGYNTLVSINGNDITNRLKGNVVSVGGGYKNTIRKLQIQGDFGLNLSGDFDGNFLNGRAGYSINEDSKVSATINISSKAPNYNYLLYQSDYINYNWQNSFDNIQTKQLGFDISSSKLINLNLDYTTINNYTYFNKTDTEPSLLKPNQYSGTVNYFRARLEKELKFGKFALNNTLLYQTVVDGADVLNVPDIITRNTFYYTNHFFEKALFLQTGITFNYFSKYNMNGYDPVLAEFYIQNEKQLGGYPRLDFFINAKVKQTRIFFKLEHFNAPFTGYNYYSTPNAIHRDLGIRFGLVWNFFM</sequence>
<name>A0AAU7BTQ5_9FLAO</name>
<dbReference type="RefSeq" id="WP_347924410.1">
    <property type="nucleotide sequence ID" value="NZ_CP157199.1"/>
</dbReference>
<reference evidence="1" key="1">
    <citation type="submission" date="2024-05" db="EMBL/GenBank/DDBJ databases">
        <title>Pontimicrobium maritimus sp. nov., isolated form sea water.</title>
        <authorList>
            <person name="Muhammad N."/>
            <person name="Vuong T.Q."/>
            <person name="Han H.L."/>
            <person name="Kim S.-G."/>
        </authorList>
    </citation>
    <scope>NUCLEOTIDE SEQUENCE</scope>
    <source>
        <strain evidence="1">SW4</strain>
    </source>
</reference>
<dbReference type="InterPro" id="IPR025631">
    <property type="entry name" value="Porin_10"/>
</dbReference>
<organism evidence="1">
    <name type="scientific">Pontimicrobium sp. SW4</name>
    <dbReference type="NCBI Taxonomy" id="3153519"/>
    <lineage>
        <taxon>Bacteria</taxon>
        <taxon>Pseudomonadati</taxon>
        <taxon>Bacteroidota</taxon>
        <taxon>Flavobacteriia</taxon>
        <taxon>Flavobacteriales</taxon>
        <taxon>Flavobacteriaceae</taxon>
        <taxon>Pontimicrobium</taxon>
    </lineage>
</organism>
<gene>
    <name evidence="1" type="ORF">ABGB03_01990</name>
</gene>
<evidence type="ECO:0000313" key="1">
    <source>
        <dbReference type="EMBL" id="XBG61690.1"/>
    </source>
</evidence>
<protein>
    <submittedName>
        <fullName evidence="1">Porin</fullName>
    </submittedName>
</protein>